<dbReference type="Proteomes" id="UP000215137">
    <property type="component" value="Chromosome"/>
</dbReference>
<accession>A0A248TFP3</accession>
<evidence type="ECO:0000313" key="2">
    <source>
        <dbReference type="Proteomes" id="UP000215137"/>
    </source>
</evidence>
<dbReference type="RefSeq" id="WP_095370578.1">
    <property type="nucleotide sequence ID" value="NZ_CP022983.1"/>
</dbReference>
<dbReference type="OrthoDB" id="2966712at2"/>
<dbReference type="KEGG" id="bko:CKF48_06485"/>
<name>A0A248TFP3_9BACI</name>
<proteinExistence type="predicted"/>
<gene>
    <name evidence="1" type="ORF">CKF48_06485</name>
</gene>
<reference evidence="1 2" key="1">
    <citation type="submission" date="2017-08" db="EMBL/GenBank/DDBJ databases">
        <title>Complete Genome Sequence of Bacillus kochii Oregon-R-modENCODE STRAIN BDGP4, isolated from Drosophila melanogaster gut.</title>
        <authorList>
            <person name="Wan K.H."/>
            <person name="Yu C."/>
            <person name="Park S."/>
            <person name="Hammonds A.S."/>
            <person name="Booth B.W."/>
            <person name="Celniker S.E."/>
        </authorList>
    </citation>
    <scope>NUCLEOTIDE SEQUENCE [LARGE SCALE GENOMIC DNA]</scope>
    <source>
        <strain evidence="1 2">BDGP4</strain>
    </source>
</reference>
<dbReference type="EMBL" id="CP022983">
    <property type="protein sequence ID" value="ASV67003.1"/>
    <property type="molecule type" value="Genomic_DNA"/>
</dbReference>
<dbReference type="AlphaFoldDB" id="A0A248TFP3"/>
<sequence>MNNYKQFKVVSKNDYLIYLRQIIIGLNNHFNSLEKYGDSLKSIVEELALIENPELEIDSNLYEDFRDKTQFVENKILNLLGDMQNDSMSYTKFKKKLVKRNIEVKQLIGEVPDNLSQMLSEMNNSRNWGLHEPESLLNAHLENIKEFWPKEELNWYLNNFNPIYIAKFNKYEGQWLLSLYHSMTGNLEFYKEIYNYIIEDYKILSGNEDIQITYNDIDVRPFELEIKLPKTSMKMQKKKYKRKKSEKDATR</sequence>
<keyword evidence="2" id="KW-1185">Reference proteome</keyword>
<evidence type="ECO:0000313" key="1">
    <source>
        <dbReference type="EMBL" id="ASV67003.1"/>
    </source>
</evidence>
<protein>
    <submittedName>
        <fullName evidence="1">Uncharacterized protein</fullName>
    </submittedName>
</protein>
<organism evidence="1 2">
    <name type="scientific">Cytobacillus kochii</name>
    <dbReference type="NCBI Taxonomy" id="859143"/>
    <lineage>
        <taxon>Bacteria</taxon>
        <taxon>Bacillati</taxon>
        <taxon>Bacillota</taxon>
        <taxon>Bacilli</taxon>
        <taxon>Bacillales</taxon>
        <taxon>Bacillaceae</taxon>
        <taxon>Cytobacillus</taxon>
    </lineage>
</organism>